<evidence type="ECO:0000256" key="1">
    <source>
        <dbReference type="ARBA" id="ARBA00008791"/>
    </source>
</evidence>
<dbReference type="Pfam" id="PF00582">
    <property type="entry name" value="Usp"/>
    <property type="match status" value="1"/>
</dbReference>
<dbReference type="Gene3D" id="3.40.50.620">
    <property type="entry name" value="HUPs"/>
    <property type="match status" value="1"/>
</dbReference>
<dbReference type="PRINTS" id="PR01438">
    <property type="entry name" value="UNVRSLSTRESS"/>
</dbReference>
<dbReference type="EMBL" id="CP104003">
    <property type="protein sequence ID" value="UWM52836.1"/>
    <property type="molecule type" value="Genomic_DNA"/>
</dbReference>
<protein>
    <submittedName>
        <fullName evidence="3">Universal stress protein</fullName>
    </submittedName>
</protein>
<dbReference type="PANTHER" id="PTHR46268">
    <property type="entry name" value="STRESS RESPONSE PROTEIN NHAX"/>
    <property type="match status" value="1"/>
</dbReference>
<dbReference type="AlphaFoldDB" id="A0A9E7QZD4"/>
<dbReference type="Proteomes" id="UP001057580">
    <property type="component" value="Chromosome"/>
</dbReference>
<feature type="domain" description="UspA" evidence="2">
    <location>
        <begin position="5"/>
        <end position="127"/>
    </location>
</feature>
<gene>
    <name evidence="3" type="ORF">N0B31_11815</name>
</gene>
<dbReference type="InterPro" id="IPR014729">
    <property type="entry name" value="Rossmann-like_a/b/a_fold"/>
</dbReference>
<dbReference type="InterPro" id="IPR006015">
    <property type="entry name" value="Universal_stress_UspA"/>
</dbReference>
<dbReference type="KEGG" id="ssai:N0B31_11815"/>
<name>A0A9E7QZD4_9EURY</name>
<dbReference type="GeneID" id="74943119"/>
<organism evidence="3 4">
    <name type="scientific">Salinirubellus salinus</name>
    <dbReference type="NCBI Taxonomy" id="1364945"/>
    <lineage>
        <taxon>Archaea</taxon>
        <taxon>Methanobacteriati</taxon>
        <taxon>Methanobacteriota</taxon>
        <taxon>Stenosarchaea group</taxon>
        <taxon>Halobacteria</taxon>
        <taxon>Halobacteriales</taxon>
        <taxon>Natronomonadaceae</taxon>
        <taxon>Salinirubellus</taxon>
    </lineage>
</organism>
<dbReference type="CDD" id="cd00293">
    <property type="entry name" value="USP-like"/>
    <property type="match status" value="1"/>
</dbReference>
<evidence type="ECO:0000313" key="4">
    <source>
        <dbReference type="Proteomes" id="UP001057580"/>
    </source>
</evidence>
<sequence>MVTYLVGTDGEEASETICDHLETELEAVDVLEVVNVLSSRANRDERQAGEEALALFEDRFDDRVTVNTRQLSRGRSPADEIAAYAEEIAADEIVVALRRHTRTERVIFGSVSHKLLQKVTRPITLVPLPQYQPVV</sequence>
<dbReference type="SUPFAM" id="SSF52402">
    <property type="entry name" value="Adenine nucleotide alpha hydrolases-like"/>
    <property type="match status" value="1"/>
</dbReference>
<accession>A0A9E7QZD4</accession>
<comment type="similarity">
    <text evidence="1">Belongs to the universal stress protein A family.</text>
</comment>
<reference evidence="3" key="1">
    <citation type="submission" date="2022-09" db="EMBL/GenBank/DDBJ databases">
        <title>Diverse halophilic archaea isolated from saline environments.</title>
        <authorList>
            <person name="Cui H.-L."/>
        </authorList>
    </citation>
    <scope>NUCLEOTIDE SEQUENCE</scope>
    <source>
        <strain evidence="3">ZS-35-S2</strain>
    </source>
</reference>
<keyword evidence="4" id="KW-1185">Reference proteome</keyword>
<dbReference type="RefSeq" id="WP_260591831.1">
    <property type="nucleotide sequence ID" value="NZ_CP104003.1"/>
</dbReference>
<dbReference type="InterPro" id="IPR006016">
    <property type="entry name" value="UspA"/>
</dbReference>
<evidence type="ECO:0000313" key="3">
    <source>
        <dbReference type="EMBL" id="UWM52836.1"/>
    </source>
</evidence>
<evidence type="ECO:0000259" key="2">
    <source>
        <dbReference type="Pfam" id="PF00582"/>
    </source>
</evidence>
<proteinExistence type="inferred from homology"/>
<dbReference type="PANTHER" id="PTHR46268:SF6">
    <property type="entry name" value="UNIVERSAL STRESS PROTEIN UP12"/>
    <property type="match status" value="1"/>
</dbReference>